<dbReference type="SUPFAM" id="SSF53254">
    <property type="entry name" value="Phosphoglycerate mutase-like"/>
    <property type="match status" value="1"/>
</dbReference>
<organism evidence="1">
    <name type="scientific">hydrothermal vent metagenome</name>
    <dbReference type="NCBI Taxonomy" id="652676"/>
    <lineage>
        <taxon>unclassified sequences</taxon>
        <taxon>metagenomes</taxon>
        <taxon>ecological metagenomes</taxon>
    </lineage>
</organism>
<evidence type="ECO:0008006" key="2">
    <source>
        <dbReference type="Google" id="ProtNLM"/>
    </source>
</evidence>
<dbReference type="PANTHER" id="PTHR47623:SF1">
    <property type="entry name" value="OS09G0287300 PROTEIN"/>
    <property type="match status" value="1"/>
</dbReference>
<dbReference type="PANTHER" id="PTHR47623">
    <property type="entry name" value="OS09G0287300 PROTEIN"/>
    <property type="match status" value="1"/>
</dbReference>
<dbReference type="InterPro" id="IPR029033">
    <property type="entry name" value="His_PPase_superfam"/>
</dbReference>
<dbReference type="AlphaFoldDB" id="A0A3B0WNN9"/>
<protein>
    <recommendedName>
        <fullName evidence="2">Phosphohistidine phosphatase SixA</fullName>
    </recommendedName>
</protein>
<reference evidence="1" key="1">
    <citation type="submission" date="2018-06" db="EMBL/GenBank/DDBJ databases">
        <authorList>
            <person name="Zhirakovskaya E."/>
        </authorList>
    </citation>
    <scope>NUCLEOTIDE SEQUENCE</scope>
</reference>
<accession>A0A3B0WNN9</accession>
<evidence type="ECO:0000313" key="1">
    <source>
        <dbReference type="EMBL" id="VAW57595.1"/>
    </source>
</evidence>
<gene>
    <name evidence="1" type="ORF">MNBD_GAMMA07-2275</name>
</gene>
<dbReference type="Pfam" id="PF00300">
    <property type="entry name" value="His_Phos_1"/>
    <property type="match status" value="1"/>
</dbReference>
<proteinExistence type="predicted"/>
<sequence>MKIILFARHAKSDINHIGASDFDRTLSLKGESDAVFMAKILQKSTYLIQQIISSDASRAIATADKYKNALTPDKNIQLDHSLYLASHQDIATVIENTDDALSCLMMVGHNPGMTEIVEYSINESFQGMPTCSVAVVGFEAGSWQEITMGSGQLLDFEYPKKHT</sequence>
<dbReference type="EMBL" id="UOFF01000425">
    <property type="protein sequence ID" value="VAW57595.1"/>
    <property type="molecule type" value="Genomic_DNA"/>
</dbReference>
<dbReference type="CDD" id="cd07040">
    <property type="entry name" value="HP"/>
    <property type="match status" value="1"/>
</dbReference>
<dbReference type="InterPro" id="IPR013078">
    <property type="entry name" value="His_Pase_superF_clade-1"/>
</dbReference>
<name>A0A3B0WNN9_9ZZZZ</name>
<dbReference type="Gene3D" id="3.40.50.1240">
    <property type="entry name" value="Phosphoglycerate mutase-like"/>
    <property type="match status" value="1"/>
</dbReference>